<dbReference type="InterPro" id="IPR033891">
    <property type="entry name" value="TTC38"/>
</dbReference>
<comment type="caution">
    <text evidence="3">The sequence shown here is derived from an EMBL/GenBank/DDBJ whole genome shotgun (WGS) entry which is preliminary data.</text>
</comment>
<dbReference type="PANTHER" id="PTHR16263">
    <property type="entry name" value="TETRATRICOPEPTIDE REPEAT PROTEIN 38"/>
    <property type="match status" value="1"/>
</dbReference>
<accession>A0A662Z1Z2</accession>
<dbReference type="Proteomes" id="UP000289886">
    <property type="component" value="Unassembled WGS sequence"/>
</dbReference>
<reference evidence="3 4" key="1">
    <citation type="submission" date="2019-01" db="EMBL/GenBank/DDBJ databases">
        <title>Draft Genome and Complete Hox-Cluster Characterization of the Sterlet Sturgeon (Acipenser ruthenus).</title>
        <authorList>
            <person name="Wei Q."/>
        </authorList>
    </citation>
    <scope>NUCLEOTIDE SEQUENCE [LARGE SCALE GENOMIC DNA]</scope>
    <source>
        <strain evidence="3">WHYD16114868_AA</strain>
        <tissue evidence="3">Blood</tissue>
    </source>
</reference>
<keyword evidence="2" id="KW-0802">TPR repeat</keyword>
<proteinExistence type="predicted"/>
<dbReference type="PANTHER" id="PTHR16263:SF4">
    <property type="entry name" value="TETRATRICOPEPTIDE REPEAT PROTEIN 38"/>
    <property type="match status" value="1"/>
</dbReference>
<protein>
    <submittedName>
        <fullName evidence="3">Tetratricopeptide repeat protein 38</fullName>
    </submittedName>
</protein>
<name>A0A662Z1Z2_ACIRT</name>
<evidence type="ECO:0000313" key="4">
    <source>
        <dbReference type="Proteomes" id="UP000289886"/>
    </source>
</evidence>
<evidence type="ECO:0000313" key="3">
    <source>
        <dbReference type="EMBL" id="RXN01809.1"/>
    </source>
</evidence>
<evidence type="ECO:0000256" key="1">
    <source>
        <dbReference type="ARBA" id="ARBA00022737"/>
    </source>
</evidence>
<organism evidence="3 4">
    <name type="scientific">Acipenser ruthenus</name>
    <name type="common">Sterlet sturgeon</name>
    <dbReference type="NCBI Taxonomy" id="7906"/>
    <lineage>
        <taxon>Eukaryota</taxon>
        <taxon>Metazoa</taxon>
        <taxon>Chordata</taxon>
        <taxon>Craniata</taxon>
        <taxon>Vertebrata</taxon>
        <taxon>Euteleostomi</taxon>
        <taxon>Actinopterygii</taxon>
        <taxon>Chondrostei</taxon>
        <taxon>Acipenseriformes</taxon>
        <taxon>Acipenseridae</taxon>
        <taxon>Acipenser</taxon>
    </lineage>
</organism>
<dbReference type="EMBL" id="SCEB01000018">
    <property type="protein sequence ID" value="RXN01809.1"/>
    <property type="molecule type" value="Genomic_DNA"/>
</dbReference>
<keyword evidence="4" id="KW-1185">Reference proteome</keyword>
<evidence type="ECO:0000256" key="2">
    <source>
        <dbReference type="ARBA" id="ARBA00022803"/>
    </source>
</evidence>
<keyword evidence="1" id="KW-0677">Repeat</keyword>
<sequence length="134" mass="14986">MGHVIANDLELIGTGRSVLLDKGLASAVQKTQAFTERERLHALAVEMFAKGYLKGMYAFGLVETNLYDRAEKMAEEGLSLNPGDAWSVHSIAHVHEMRAEVERGLKFMEQTENNWKGEYEAALTIFDNQNNGEL</sequence>
<dbReference type="AlphaFoldDB" id="A0A662Z1Z2"/>
<gene>
    <name evidence="3" type="ORF">EOD39_4700</name>
</gene>